<reference evidence="2 3" key="1">
    <citation type="submission" date="2014-04" db="EMBL/GenBank/DDBJ databases">
        <authorList>
            <consortium name="DOE Joint Genome Institute"/>
            <person name="Kuo A."/>
            <person name="Martino E."/>
            <person name="Perotto S."/>
            <person name="Kohler A."/>
            <person name="Nagy L.G."/>
            <person name="Floudas D."/>
            <person name="Copeland A."/>
            <person name="Barry K.W."/>
            <person name="Cichocki N."/>
            <person name="Veneault-Fourrey C."/>
            <person name="LaButti K."/>
            <person name="Lindquist E.A."/>
            <person name="Lipzen A."/>
            <person name="Lundell T."/>
            <person name="Morin E."/>
            <person name="Murat C."/>
            <person name="Sun H."/>
            <person name="Tunlid A."/>
            <person name="Henrissat B."/>
            <person name="Grigoriev I.V."/>
            <person name="Hibbett D.S."/>
            <person name="Martin F."/>
            <person name="Nordberg H.P."/>
            <person name="Cantor M.N."/>
            <person name="Hua S.X."/>
        </authorList>
    </citation>
    <scope>NUCLEOTIDE SEQUENCE [LARGE SCALE GENOMIC DNA]</scope>
    <source>
        <strain evidence="2 3">Zn</strain>
    </source>
</reference>
<dbReference type="EMBL" id="KN832888">
    <property type="protein sequence ID" value="KIM94891.1"/>
    <property type="molecule type" value="Genomic_DNA"/>
</dbReference>
<proteinExistence type="predicted"/>
<gene>
    <name evidence="2" type="ORF">OIDMADRAFT_21209</name>
</gene>
<evidence type="ECO:0000313" key="2">
    <source>
        <dbReference type="EMBL" id="KIM94891.1"/>
    </source>
</evidence>
<evidence type="ECO:0000256" key="1">
    <source>
        <dbReference type="SAM" id="MobiDB-lite"/>
    </source>
</evidence>
<dbReference type="InParanoid" id="A0A0C3GX64"/>
<feature type="region of interest" description="Disordered" evidence="1">
    <location>
        <begin position="23"/>
        <end position="57"/>
    </location>
</feature>
<keyword evidence="3" id="KW-1185">Reference proteome</keyword>
<evidence type="ECO:0000313" key="3">
    <source>
        <dbReference type="Proteomes" id="UP000054321"/>
    </source>
</evidence>
<dbReference type="HOGENOM" id="CLU_2997046_0_0_1"/>
<dbReference type="AlphaFoldDB" id="A0A0C3GX64"/>
<dbReference type="Proteomes" id="UP000054321">
    <property type="component" value="Unassembled WGS sequence"/>
</dbReference>
<name>A0A0C3GX64_OIDMZ</name>
<organism evidence="2 3">
    <name type="scientific">Oidiodendron maius (strain Zn)</name>
    <dbReference type="NCBI Taxonomy" id="913774"/>
    <lineage>
        <taxon>Eukaryota</taxon>
        <taxon>Fungi</taxon>
        <taxon>Dikarya</taxon>
        <taxon>Ascomycota</taxon>
        <taxon>Pezizomycotina</taxon>
        <taxon>Leotiomycetes</taxon>
        <taxon>Leotiomycetes incertae sedis</taxon>
        <taxon>Myxotrichaceae</taxon>
        <taxon>Oidiodendron</taxon>
    </lineage>
</organism>
<accession>A0A0C3GX64</accession>
<feature type="compositionally biased region" description="Basic residues" evidence="1">
    <location>
        <begin position="25"/>
        <end position="34"/>
    </location>
</feature>
<sequence>MERFWCSVHGDFTTGARAEGVLSRSARRKYRAVRKSYPPSRGGPSVDVEGASGSLSP</sequence>
<reference evidence="3" key="2">
    <citation type="submission" date="2015-01" db="EMBL/GenBank/DDBJ databases">
        <title>Evolutionary Origins and Diversification of the Mycorrhizal Mutualists.</title>
        <authorList>
            <consortium name="DOE Joint Genome Institute"/>
            <consortium name="Mycorrhizal Genomics Consortium"/>
            <person name="Kohler A."/>
            <person name="Kuo A."/>
            <person name="Nagy L.G."/>
            <person name="Floudas D."/>
            <person name="Copeland A."/>
            <person name="Barry K.W."/>
            <person name="Cichocki N."/>
            <person name="Veneault-Fourrey C."/>
            <person name="LaButti K."/>
            <person name="Lindquist E.A."/>
            <person name="Lipzen A."/>
            <person name="Lundell T."/>
            <person name="Morin E."/>
            <person name="Murat C."/>
            <person name="Riley R."/>
            <person name="Ohm R."/>
            <person name="Sun H."/>
            <person name="Tunlid A."/>
            <person name="Henrissat B."/>
            <person name="Grigoriev I.V."/>
            <person name="Hibbett D.S."/>
            <person name="Martin F."/>
        </authorList>
    </citation>
    <scope>NUCLEOTIDE SEQUENCE [LARGE SCALE GENOMIC DNA]</scope>
    <source>
        <strain evidence="3">Zn</strain>
    </source>
</reference>
<protein>
    <submittedName>
        <fullName evidence="2">Uncharacterized protein</fullName>
    </submittedName>
</protein>